<reference evidence="1" key="2">
    <citation type="journal article" date="2014" name="ISME J.">
        <title>Microbial stratification in low pH oxic and suboxic macroscopic growths along an acid mine drainage.</title>
        <authorList>
            <person name="Mendez-Garcia C."/>
            <person name="Mesa V."/>
            <person name="Sprenger R.R."/>
            <person name="Richter M."/>
            <person name="Diez M.S."/>
            <person name="Solano J."/>
            <person name="Bargiela R."/>
            <person name="Golyshina O.V."/>
            <person name="Manteca A."/>
            <person name="Ramos J.L."/>
            <person name="Gallego J.R."/>
            <person name="Llorente I."/>
            <person name="Martins Dos Santos V.A."/>
            <person name="Jensen O.N."/>
            <person name="Pelaez A.I."/>
            <person name="Sanchez J."/>
            <person name="Ferrer M."/>
        </authorList>
    </citation>
    <scope>NUCLEOTIDE SEQUENCE</scope>
</reference>
<reference evidence="1" key="1">
    <citation type="submission" date="2013-08" db="EMBL/GenBank/DDBJ databases">
        <authorList>
            <person name="Mendez C."/>
            <person name="Richter M."/>
            <person name="Ferrer M."/>
            <person name="Sanchez J."/>
        </authorList>
    </citation>
    <scope>NUCLEOTIDE SEQUENCE</scope>
</reference>
<dbReference type="InterPro" id="IPR015813">
    <property type="entry name" value="Pyrv/PenolPyrv_kinase-like_dom"/>
</dbReference>
<keyword evidence="1" id="KW-0670">Pyruvate</keyword>
<dbReference type="EMBL" id="AUZZ01010202">
    <property type="protein sequence ID" value="EQD30602.1"/>
    <property type="molecule type" value="Genomic_DNA"/>
</dbReference>
<proteinExistence type="predicted"/>
<dbReference type="GO" id="GO:0006099">
    <property type="term" value="P:tricarboxylic acid cycle"/>
    <property type="evidence" value="ECO:0007669"/>
    <property type="project" value="InterPro"/>
</dbReference>
<dbReference type="SUPFAM" id="SSF51621">
    <property type="entry name" value="Phosphoenolpyruvate/pyruvate domain"/>
    <property type="match status" value="1"/>
</dbReference>
<dbReference type="PANTHER" id="PTHR30523:SF6">
    <property type="entry name" value="PHOSPHOENOLPYRUVATE CARBOXYLASE"/>
    <property type="match status" value="1"/>
</dbReference>
<dbReference type="Pfam" id="PF00311">
    <property type="entry name" value="PEPcase"/>
    <property type="match status" value="1"/>
</dbReference>
<dbReference type="GO" id="GO:0005829">
    <property type="term" value="C:cytosol"/>
    <property type="evidence" value="ECO:0007669"/>
    <property type="project" value="TreeGrafter"/>
</dbReference>
<gene>
    <name evidence="1" type="ORF">B2A_14069</name>
</gene>
<dbReference type="GO" id="GO:0008964">
    <property type="term" value="F:phosphoenolpyruvate carboxylase activity"/>
    <property type="evidence" value="ECO:0007669"/>
    <property type="project" value="InterPro"/>
</dbReference>
<dbReference type="InterPro" id="IPR021135">
    <property type="entry name" value="PEP_COase"/>
</dbReference>
<sequence>MNRSDIQFPPEHSALRADVHTLGELIGQVLREQGGEALFELVELDRRAAIARREGDPQAAAELCASVRERSPALARDLLRAFSTWFRTMNLAESVHRIRRRREYFRDTEHPQPGGVESAIAELRERGMSLEETLALIGSLHIEPVFAAHALHAVRRTLLRKQHRIAERLLEPPRPDADYRQ</sequence>
<name>T0YFK0_9ZZZZ</name>
<feature type="non-terminal residue" evidence="1">
    <location>
        <position position="181"/>
    </location>
</feature>
<evidence type="ECO:0000313" key="1">
    <source>
        <dbReference type="EMBL" id="EQD30602.1"/>
    </source>
</evidence>
<dbReference type="PANTHER" id="PTHR30523">
    <property type="entry name" value="PHOSPHOENOLPYRUVATE CARBOXYLASE"/>
    <property type="match status" value="1"/>
</dbReference>
<comment type="caution">
    <text evidence="1">The sequence shown here is derived from an EMBL/GenBank/DDBJ whole genome shotgun (WGS) entry which is preliminary data.</text>
</comment>
<organism evidence="1">
    <name type="scientific">mine drainage metagenome</name>
    <dbReference type="NCBI Taxonomy" id="410659"/>
    <lineage>
        <taxon>unclassified sequences</taxon>
        <taxon>metagenomes</taxon>
        <taxon>ecological metagenomes</taxon>
    </lineage>
</organism>
<dbReference type="AlphaFoldDB" id="T0YFK0"/>
<accession>T0YFK0</accession>
<dbReference type="GO" id="GO:0015977">
    <property type="term" value="P:carbon fixation"/>
    <property type="evidence" value="ECO:0007669"/>
    <property type="project" value="InterPro"/>
</dbReference>
<protein>
    <submittedName>
        <fullName evidence="1">Phosphoenolpyruvate carboxylase</fullName>
    </submittedName>
</protein>